<reference evidence="10" key="1">
    <citation type="submission" date="2021-04" db="EMBL/GenBank/DDBJ databases">
        <authorList>
            <consortium name="Molecular Ecology Group"/>
        </authorList>
    </citation>
    <scope>NUCLEOTIDE SEQUENCE</scope>
</reference>
<comment type="caution">
    <text evidence="10">The sequence shown here is derived from an EMBL/GenBank/DDBJ whole genome shotgun (WGS) entry which is preliminary data.</text>
</comment>
<keyword evidence="7" id="KW-0807">Transducer</keyword>
<evidence type="ECO:0000256" key="3">
    <source>
        <dbReference type="ARBA" id="ARBA00022989"/>
    </source>
</evidence>
<keyword evidence="2 8" id="KW-0812">Transmembrane</keyword>
<dbReference type="CDD" id="cd00637">
    <property type="entry name" value="7tm_classA_rhodopsin-like"/>
    <property type="match status" value="1"/>
</dbReference>
<proteinExistence type="predicted"/>
<dbReference type="Pfam" id="PF00001">
    <property type="entry name" value="7tm_1"/>
    <property type="match status" value="1"/>
</dbReference>
<evidence type="ECO:0000256" key="5">
    <source>
        <dbReference type="ARBA" id="ARBA00023136"/>
    </source>
</evidence>
<keyword evidence="4" id="KW-0297">G-protein coupled receptor</keyword>
<feature type="domain" description="G-protein coupled receptors family 1 profile" evidence="9">
    <location>
        <begin position="12"/>
        <end position="488"/>
    </location>
</feature>
<dbReference type="GO" id="GO:0016020">
    <property type="term" value="C:membrane"/>
    <property type="evidence" value="ECO:0007669"/>
    <property type="project" value="UniProtKB-SubCell"/>
</dbReference>
<feature type="transmembrane region" description="Helical" evidence="8">
    <location>
        <begin position="472"/>
        <end position="491"/>
    </location>
</feature>
<keyword evidence="6" id="KW-0675">Receptor</keyword>
<dbReference type="Proteomes" id="UP000678393">
    <property type="component" value="Unassembled WGS sequence"/>
</dbReference>
<evidence type="ECO:0000313" key="11">
    <source>
        <dbReference type="Proteomes" id="UP000678393"/>
    </source>
</evidence>
<feature type="transmembrane region" description="Helical" evidence="8">
    <location>
        <begin position="165"/>
        <end position="185"/>
    </location>
</feature>
<evidence type="ECO:0000259" key="9">
    <source>
        <dbReference type="PROSITE" id="PS50262"/>
    </source>
</evidence>
<evidence type="ECO:0000256" key="7">
    <source>
        <dbReference type="ARBA" id="ARBA00023224"/>
    </source>
</evidence>
<feature type="transmembrane region" description="Helical" evidence="8">
    <location>
        <begin position="31"/>
        <end position="52"/>
    </location>
</feature>
<protein>
    <recommendedName>
        <fullName evidence="9">G-protein coupled receptors family 1 profile domain-containing protein</fullName>
    </recommendedName>
</protein>
<evidence type="ECO:0000256" key="8">
    <source>
        <dbReference type="SAM" id="Phobius"/>
    </source>
</evidence>
<comment type="subcellular location">
    <subcellularLocation>
        <location evidence="1">Membrane</location>
        <topology evidence="1">Multi-pass membrane protein</topology>
    </subcellularLocation>
</comment>
<dbReference type="Gene3D" id="1.20.1070.10">
    <property type="entry name" value="Rhodopsin 7-helix transmembrane proteins"/>
    <property type="match status" value="2"/>
</dbReference>
<keyword evidence="11" id="KW-1185">Reference proteome</keyword>
<dbReference type="PROSITE" id="PS50262">
    <property type="entry name" value="G_PROTEIN_RECEP_F1_2"/>
    <property type="match status" value="1"/>
</dbReference>
<name>A0A8S3ZX55_9EUPU</name>
<gene>
    <name evidence="10" type="ORF">CUNI_LOCUS17743</name>
</gene>
<dbReference type="PANTHER" id="PTHR24238">
    <property type="entry name" value="G-PROTEIN COUPLED RECEPTOR"/>
    <property type="match status" value="1"/>
</dbReference>
<evidence type="ECO:0000313" key="10">
    <source>
        <dbReference type="EMBL" id="CAG5132185.1"/>
    </source>
</evidence>
<evidence type="ECO:0000256" key="1">
    <source>
        <dbReference type="ARBA" id="ARBA00004141"/>
    </source>
</evidence>
<organism evidence="10 11">
    <name type="scientific">Candidula unifasciata</name>
    <dbReference type="NCBI Taxonomy" id="100452"/>
    <lineage>
        <taxon>Eukaryota</taxon>
        <taxon>Metazoa</taxon>
        <taxon>Spiralia</taxon>
        <taxon>Lophotrochozoa</taxon>
        <taxon>Mollusca</taxon>
        <taxon>Gastropoda</taxon>
        <taxon>Heterobranchia</taxon>
        <taxon>Euthyneura</taxon>
        <taxon>Panpulmonata</taxon>
        <taxon>Eupulmonata</taxon>
        <taxon>Stylommatophora</taxon>
        <taxon>Helicina</taxon>
        <taxon>Helicoidea</taxon>
        <taxon>Geomitridae</taxon>
        <taxon>Candidula</taxon>
    </lineage>
</organism>
<keyword evidence="3 8" id="KW-1133">Transmembrane helix</keyword>
<dbReference type="GO" id="GO:0004930">
    <property type="term" value="F:G protein-coupled receptor activity"/>
    <property type="evidence" value="ECO:0007669"/>
    <property type="project" value="UniProtKB-KW"/>
</dbReference>
<dbReference type="PRINTS" id="PR00237">
    <property type="entry name" value="GPCRRHODOPSN"/>
</dbReference>
<keyword evidence="5 8" id="KW-0472">Membrane</keyword>
<feature type="transmembrane region" description="Helical" evidence="8">
    <location>
        <begin position="72"/>
        <end position="91"/>
    </location>
</feature>
<dbReference type="SUPFAM" id="SSF81321">
    <property type="entry name" value="Family A G protein-coupled receptor-like"/>
    <property type="match status" value="1"/>
</dbReference>
<feature type="transmembrane region" description="Helical" evidence="8">
    <location>
        <begin position="6"/>
        <end position="24"/>
    </location>
</feature>
<dbReference type="OrthoDB" id="6161389at2759"/>
<dbReference type="InterPro" id="IPR017452">
    <property type="entry name" value="GPCR_Rhodpsn_7TM"/>
</dbReference>
<accession>A0A8S3ZX55</accession>
<feature type="transmembrane region" description="Helical" evidence="8">
    <location>
        <begin position="111"/>
        <end position="133"/>
    </location>
</feature>
<sequence>MLSIFVVTGLIGNVLVLVVYSKKFRLNPTKVLIMTIASFDLIANVGAIPSEINIMFDSWNFKSPSVCKSKVFLGSFTTVGGAISLLVVAVVRYRKVCRPYDWQVSIRQAIIASIVTAIISFLFAIPYIIIYGVTTRKTPCPNIKGHECFADDAFFYTVWPLVNNILFVLLYLSLSVSMVVLYVLIGVTAWKHSRMFVVAHGAVRCAREHKRNVKSCEAAKASPVFRTRPVDSTDTERIVSPEKFSRVRSAKELFTNVRTNALLCCKNLQTNEKNEEDTKSSSQKTCSTTAATDSDAINKSLETINSESSLPCNSSPMYANAVPANNTFHCLDHTPEMTSESSDQYNTSEGVIRFDKNEGLGNEVRVTLNYQLVQPVSNDEEGKDTQKHEKDILKFKQNQLNTESSNCKSKPVANAKKEERRRPLGRMTAMLIIISAIFVLGFLPFLSLTIFKNRLPETYASLSMVELTFYNLFYRLYFLNSAANPIIYSLCDINFRRECIRLLTCQSRKRFI</sequence>
<dbReference type="PANTHER" id="PTHR24238:SF47">
    <property type="entry name" value="ECDYSTEROIDS_DOPAMINE RECEPTOR-RELATED"/>
    <property type="match status" value="1"/>
</dbReference>
<dbReference type="InterPro" id="IPR000276">
    <property type="entry name" value="GPCR_Rhodpsn"/>
</dbReference>
<feature type="transmembrane region" description="Helical" evidence="8">
    <location>
        <begin position="429"/>
        <end position="452"/>
    </location>
</feature>
<evidence type="ECO:0000256" key="4">
    <source>
        <dbReference type="ARBA" id="ARBA00023040"/>
    </source>
</evidence>
<evidence type="ECO:0000256" key="2">
    <source>
        <dbReference type="ARBA" id="ARBA00022692"/>
    </source>
</evidence>
<dbReference type="EMBL" id="CAJHNH020005146">
    <property type="protein sequence ID" value="CAG5132185.1"/>
    <property type="molecule type" value="Genomic_DNA"/>
</dbReference>
<evidence type="ECO:0000256" key="6">
    <source>
        <dbReference type="ARBA" id="ARBA00023170"/>
    </source>
</evidence>
<dbReference type="AlphaFoldDB" id="A0A8S3ZX55"/>